<comment type="caution">
    <text evidence="2">The sequence shown here is derived from an EMBL/GenBank/DDBJ whole genome shotgun (WGS) entry which is preliminary data.</text>
</comment>
<sequence length="99" mass="10739">MVDASAQAAGEAAFTPSVSYSSICKEQSEEKSTGKENFRRAAVHVKNTSGVSSGECPWSCPASVLLSWPQLFHVTEKAKLLREPGREQGQKLLPVFPFV</sequence>
<dbReference type="Proteomes" id="UP001176940">
    <property type="component" value="Unassembled WGS sequence"/>
</dbReference>
<evidence type="ECO:0000313" key="2">
    <source>
        <dbReference type="EMBL" id="CAJ0961230.1"/>
    </source>
</evidence>
<name>A0ABN9MBM1_9NEOB</name>
<protein>
    <submittedName>
        <fullName evidence="2">Uncharacterized protein</fullName>
    </submittedName>
</protein>
<proteinExistence type="predicted"/>
<reference evidence="2" key="1">
    <citation type="submission" date="2023-07" db="EMBL/GenBank/DDBJ databases">
        <authorList>
            <person name="Stuckert A."/>
        </authorList>
    </citation>
    <scope>NUCLEOTIDE SEQUENCE</scope>
</reference>
<gene>
    <name evidence="2" type="ORF">RIMI_LOCUS17665924</name>
</gene>
<feature type="region of interest" description="Disordered" evidence="1">
    <location>
        <begin position="1"/>
        <end position="20"/>
    </location>
</feature>
<evidence type="ECO:0000313" key="3">
    <source>
        <dbReference type="Proteomes" id="UP001176940"/>
    </source>
</evidence>
<organism evidence="2 3">
    <name type="scientific">Ranitomeya imitator</name>
    <name type="common">mimic poison frog</name>
    <dbReference type="NCBI Taxonomy" id="111125"/>
    <lineage>
        <taxon>Eukaryota</taxon>
        <taxon>Metazoa</taxon>
        <taxon>Chordata</taxon>
        <taxon>Craniata</taxon>
        <taxon>Vertebrata</taxon>
        <taxon>Euteleostomi</taxon>
        <taxon>Amphibia</taxon>
        <taxon>Batrachia</taxon>
        <taxon>Anura</taxon>
        <taxon>Neobatrachia</taxon>
        <taxon>Hyloidea</taxon>
        <taxon>Dendrobatidae</taxon>
        <taxon>Dendrobatinae</taxon>
        <taxon>Ranitomeya</taxon>
    </lineage>
</organism>
<dbReference type="EMBL" id="CAUEEQ010052064">
    <property type="protein sequence ID" value="CAJ0961230.1"/>
    <property type="molecule type" value="Genomic_DNA"/>
</dbReference>
<evidence type="ECO:0000256" key="1">
    <source>
        <dbReference type="SAM" id="MobiDB-lite"/>
    </source>
</evidence>
<accession>A0ABN9MBM1</accession>
<keyword evidence="3" id="KW-1185">Reference proteome</keyword>